<organism evidence="1 2">
    <name type="scientific">Actinomadura rubrisoli</name>
    <dbReference type="NCBI Taxonomy" id="2530368"/>
    <lineage>
        <taxon>Bacteria</taxon>
        <taxon>Bacillati</taxon>
        <taxon>Actinomycetota</taxon>
        <taxon>Actinomycetes</taxon>
        <taxon>Streptosporangiales</taxon>
        <taxon>Thermomonosporaceae</taxon>
        <taxon>Actinomadura</taxon>
    </lineage>
</organism>
<accession>A0A4R5CJW1</accession>
<dbReference type="Proteomes" id="UP000294513">
    <property type="component" value="Unassembled WGS sequence"/>
</dbReference>
<name>A0A4R5CJW1_9ACTN</name>
<protein>
    <recommendedName>
        <fullName evidence="3">DUF4258 domain-containing protein</fullName>
    </recommendedName>
</protein>
<dbReference type="EMBL" id="SMKU01000002">
    <property type="protein sequence ID" value="TDD97712.1"/>
    <property type="molecule type" value="Genomic_DNA"/>
</dbReference>
<dbReference type="OrthoDB" id="5326046at2"/>
<keyword evidence="2" id="KW-1185">Reference proteome</keyword>
<evidence type="ECO:0000313" key="1">
    <source>
        <dbReference type="EMBL" id="TDD97712.1"/>
    </source>
</evidence>
<evidence type="ECO:0008006" key="3">
    <source>
        <dbReference type="Google" id="ProtNLM"/>
    </source>
</evidence>
<comment type="caution">
    <text evidence="1">The sequence shown here is derived from an EMBL/GenBank/DDBJ whole genome shotgun (WGS) entry which is preliminary data.</text>
</comment>
<dbReference type="RefSeq" id="WP_131888873.1">
    <property type="nucleotide sequence ID" value="NZ_SMKU01000002.1"/>
</dbReference>
<sequence>MNPYRTVFTDEADLEVRGLPKRPSVALYDTLVEVSRDPWQRTHRDAVMGDEAFRFATFDHGDGVVHVWINEQDRIVIVQSITWIG</sequence>
<dbReference type="AlphaFoldDB" id="A0A4R5CJW1"/>
<gene>
    <name evidence="1" type="ORF">E1298_01360</name>
</gene>
<proteinExistence type="predicted"/>
<evidence type="ECO:0000313" key="2">
    <source>
        <dbReference type="Proteomes" id="UP000294513"/>
    </source>
</evidence>
<reference evidence="1 2" key="1">
    <citation type="submission" date="2019-03" db="EMBL/GenBank/DDBJ databases">
        <title>Draft genome sequences of novel Actinobacteria.</title>
        <authorList>
            <person name="Sahin N."/>
            <person name="Ay H."/>
            <person name="Saygin H."/>
        </authorList>
    </citation>
    <scope>NUCLEOTIDE SEQUENCE [LARGE SCALE GENOMIC DNA]</scope>
    <source>
        <strain evidence="1 2">H3C3</strain>
    </source>
</reference>